<dbReference type="SUPFAM" id="SSF49452">
    <property type="entry name" value="Starch-binding domain-like"/>
    <property type="match status" value="1"/>
</dbReference>
<name>A0A1F7F300_UNCRA</name>
<comment type="caution">
    <text evidence="1">The sequence shown here is derived from an EMBL/GenBank/DDBJ whole genome shotgun (WGS) entry which is preliminary data.</text>
</comment>
<dbReference type="InterPro" id="IPR013784">
    <property type="entry name" value="Carb-bd-like_fold"/>
</dbReference>
<gene>
    <name evidence="1" type="ORF">A2519_12775</name>
</gene>
<protein>
    <recommendedName>
        <fullName evidence="3">Carboxypeptidase regulatory-like domain-containing protein</fullName>
    </recommendedName>
</protein>
<dbReference type="AlphaFoldDB" id="A0A1F7F300"/>
<dbReference type="EMBL" id="MFYX01000138">
    <property type="protein sequence ID" value="OGK00917.1"/>
    <property type="molecule type" value="Genomic_DNA"/>
</dbReference>
<evidence type="ECO:0000313" key="2">
    <source>
        <dbReference type="Proteomes" id="UP000179243"/>
    </source>
</evidence>
<evidence type="ECO:0008006" key="3">
    <source>
        <dbReference type="Google" id="ProtNLM"/>
    </source>
</evidence>
<reference evidence="1 2" key="1">
    <citation type="journal article" date="2016" name="Nat. Commun.">
        <title>Thousands of microbial genomes shed light on interconnected biogeochemical processes in an aquifer system.</title>
        <authorList>
            <person name="Anantharaman K."/>
            <person name="Brown C.T."/>
            <person name="Hug L.A."/>
            <person name="Sharon I."/>
            <person name="Castelle C.J."/>
            <person name="Probst A.J."/>
            <person name="Thomas B.C."/>
            <person name="Singh A."/>
            <person name="Wilkins M.J."/>
            <person name="Karaoz U."/>
            <person name="Brodie E.L."/>
            <person name="Williams K.H."/>
            <person name="Hubbard S.S."/>
            <person name="Banfield J.F."/>
        </authorList>
    </citation>
    <scope>NUCLEOTIDE SEQUENCE [LARGE SCALE GENOMIC DNA]</scope>
</reference>
<accession>A0A1F7F300</accession>
<proteinExistence type="predicted"/>
<dbReference type="GO" id="GO:0030246">
    <property type="term" value="F:carbohydrate binding"/>
    <property type="evidence" value="ECO:0007669"/>
    <property type="project" value="InterPro"/>
</dbReference>
<sequence length="460" mass="49020">MSHPVKWAMTAAFLTGALFFLDNCGKDEPAGPTGPGQDTVTRYTAVSIRILDASDSHAIANANVVLYNANNNEPVNRKASDAFGECFFLIDSGNYYVNISAQAYLPSPPENNTPFPFSAIRHDTTIRTYYLASLQTAAESLGVISGHAYTGAAIDDSVLTGILIIAENTDDSERYAAVSGPDGYFVIYNLPFGDYRILAFQAGFQIDSIPSAQIMPGAVVDTVSIILSPITGGSLAGSITFIAGSGGIVDVSLLDPKSRSAIPGLSTIMTTDTAGPDYLVEAIPPGTYLAWASFKNDGFVMDPDRLFKFGLPLVTFLADSPQILDFDVTGAINLVSPTNPPDSVYPVLADSLIPLFTWTRRSAYASVKEYIIEVTDMSGNIIWGGFDSTGNVGHRQLLAGDARLNDSLFGAWFNFDSSAVAPLVSGSTYHWKIYADDDALAGVQVLLSSSEDLMGLFLAP</sequence>
<dbReference type="Proteomes" id="UP000179243">
    <property type="component" value="Unassembled WGS sequence"/>
</dbReference>
<evidence type="ECO:0000313" key="1">
    <source>
        <dbReference type="EMBL" id="OGK00917.1"/>
    </source>
</evidence>
<organism evidence="1 2">
    <name type="scientific">Candidatus Raymondbacteria bacterium RIFOXYD12_FULL_49_13</name>
    <dbReference type="NCBI Taxonomy" id="1817890"/>
    <lineage>
        <taxon>Bacteria</taxon>
        <taxon>Raymondiibacteriota</taxon>
    </lineage>
</organism>